<accession>A0ABU7LJ71</accession>
<evidence type="ECO:0000259" key="2">
    <source>
        <dbReference type="Pfam" id="PF18197"/>
    </source>
</evidence>
<reference evidence="3 4" key="1">
    <citation type="submission" date="2023-07" db="EMBL/GenBank/DDBJ databases">
        <authorList>
            <person name="Girao M."/>
            <person name="Carvalho M.F."/>
        </authorList>
    </citation>
    <scope>NUCLEOTIDE SEQUENCE [LARGE SCALE GENOMIC DNA]</scope>
    <source>
        <strain evidence="3 4">YIM65754</strain>
    </source>
</reference>
<name>A0ABU7LJ71_9NOCA</name>
<dbReference type="InterPro" id="IPR033786">
    <property type="entry name" value="TTHB210-like"/>
</dbReference>
<evidence type="ECO:0000313" key="3">
    <source>
        <dbReference type="EMBL" id="MEE2061289.1"/>
    </source>
</evidence>
<evidence type="ECO:0000256" key="1">
    <source>
        <dbReference type="SAM" id="SignalP"/>
    </source>
</evidence>
<sequence>MTVRSRSPLLVAVACALLVVTSPSAHAGGMSGVVSADEVSVGAGSAHTYVAFDDDRAPTAVGVRLDAAALDELPIGMLPTTQEYVLPLPEQAATTIFDHVTLDWNSHGHNPEHGFDIPHIDVHFYLIDSAAREAIHPLTPGYIEASTRLPDPRYLPDGYAAGDDPLMGTVPGMGLHWLDTGAHDHHFTETVLHGTWDGQVVFIEPMMTREWLTSKPDLHEDLPQPAAYQQSGAYPTTYSVTWDEAAQEYVIELGGLTPREPS</sequence>
<proteinExistence type="predicted"/>
<dbReference type="Proteomes" id="UP001336020">
    <property type="component" value="Unassembled WGS sequence"/>
</dbReference>
<comment type="caution">
    <text evidence="3">The sequence shown here is derived from an EMBL/GenBank/DDBJ whole genome shotgun (WGS) entry which is preliminary data.</text>
</comment>
<protein>
    <submittedName>
        <fullName evidence="3">DUF5602 domain-containing protein</fullName>
    </submittedName>
</protein>
<dbReference type="RefSeq" id="WP_330136450.1">
    <property type="nucleotide sequence ID" value="NZ_JAUTXY010000017.1"/>
</dbReference>
<evidence type="ECO:0000313" key="4">
    <source>
        <dbReference type="Proteomes" id="UP001336020"/>
    </source>
</evidence>
<dbReference type="CDD" id="cd11669">
    <property type="entry name" value="TTHB210-like"/>
    <property type="match status" value="1"/>
</dbReference>
<dbReference type="InterPro" id="IPR040832">
    <property type="entry name" value="TTHB210-like_dom"/>
</dbReference>
<feature type="chain" id="PRO_5045687423" evidence="1">
    <location>
        <begin position="28"/>
        <end position="262"/>
    </location>
</feature>
<dbReference type="Pfam" id="PF18197">
    <property type="entry name" value="TTHB210-like"/>
    <property type="match status" value="1"/>
</dbReference>
<gene>
    <name evidence="3" type="ORF">Q7514_27565</name>
</gene>
<keyword evidence="4" id="KW-1185">Reference proteome</keyword>
<feature type="signal peptide" evidence="1">
    <location>
        <begin position="1"/>
        <end position="27"/>
    </location>
</feature>
<feature type="domain" description="TTHB210-like" evidence="2">
    <location>
        <begin position="53"/>
        <end position="104"/>
    </location>
</feature>
<dbReference type="EMBL" id="JAUTXY010000017">
    <property type="protein sequence ID" value="MEE2061289.1"/>
    <property type="molecule type" value="Genomic_DNA"/>
</dbReference>
<keyword evidence="1" id="KW-0732">Signal</keyword>
<organism evidence="3 4">
    <name type="scientific">Rhodococcus artemisiae</name>
    <dbReference type="NCBI Taxonomy" id="714159"/>
    <lineage>
        <taxon>Bacteria</taxon>
        <taxon>Bacillati</taxon>
        <taxon>Actinomycetota</taxon>
        <taxon>Actinomycetes</taxon>
        <taxon>Mycobacteriales</taxon>
        <taxon>Nocardiaceae</taxon>
        <taxon>Rhodococcus</taxon>
    </lineage>
</organism>